<evidence type="ECO:0000256" key="4">
    <source>
        <dbReference type="ARBA" id="ARBA00022553"/>
    </source>
</evidence>
<dbReference type="CDD" id="cd00075">
    <property type="entry name" value="HATPase"/>
    <property type="match status" value="1"/>
</dbReference>
<dbReference type="SMART" id="SM00388">
    <property type="entry name" value="HisKA"/>
    <property type="match status" value="1"/>
</dbReference>
<keyword evidence="7 13" id="KW-0418">Kinase</keyword>
<keyword evidence="4" id="KW-0597">Phosphoprotein</keyword>
<dbReference type="SUPFAM" id="SSF47384">
    <property type="entry name" value="Homodimeric domain of signal transducing histidine kinase"/>
    <property type="match status" value="1"/>
</dbReference>
<proteinExistence type="predicted"/>
<dbReference type="SUPFAM" id="SSF55874">
    <property type="entry name" value="ATPase domain of HSP90 chaperone/DNA topoisomerase II/histidine kinase"/>
    <property type="match status" value="1"/>
</dbReference>
<evidence type="ECO:0000256" key="5">
    <source>
        <dbReference type="ARBA" id="ARBA00022679"/>
    </source>
</evidence>
<name>A0ABN3GQ09_9ACTN</name>
<evidence type="ECO:0000256" key="11">
    <source>
        <dbReference type="SAM" id="Phobius"/>
    </source>
</evidence>
<sequence>MTANPESRLLRRATAVIAVQVAAAVAATVILVSVLAFSLTIRAEHLAEERTVRVQTLAAGADLTGTEGVVLLRRTPDGVVMASGGTPPAVLRSDVTRLRPGRGNATINGRHYEAYVVDRADGSRTVGLLDVTAREESGERLVGSLLIAGLIGIVAAASVGAVLGRRAVRPLARALSLQRRFVADASHELRTPLAVLHTRAELLQRRLNRDVDAERVRADVAELVADTHALGEVVEDLLLSAELSHRPARGVTFDAADLARELAASVEPYASEQHVTLRTVIGAGPTEVTGVRSSLRRALAALVDNALAHVSAGGTVTVAVDRVDERVCLAVIDDGVGLDPARATQLLARFARGEHPVDRPGRRFGLGLALVQEVLDAHGGQLRIDGSPGHGARFTMLLPATAVMADPAPARADPAPARTE</sequence>
<feature type="transmembrane region" description="Helical" evidence="11">
    <location>
        <begin position="12"/>
        <end position="37"/>
    </location>
</feature>
<dbReference type="Pfam" id="PF00512">
    <property type="entry name" value="HisKA"/>
    <property type="match status" value="1"/>
</dbReference>
<evidence type="ECO:0000256" key="10">
    <source>
        <dbReference type="ARBA" id="ARBA00023136"/>
    </source>
</evidence>
<dbReference type="GO" id="GO:0016301">
    <property type="term" value="F:kinase activity"/>
    <property type="evidence" value="ECO:0007669"/>
    <property type="project" value="UniProtKB-KW"/>
</dbReference>
<dbReference type="InterPro" id="IPR036097">
    <property type="entry name" value="HisK_dim/P_sf"/>
</dbReference>
<dbReference type="PANTHER" id="PTHR45436">
    <property type="entry name" value="SENSOR HISTIDINE KINASE YKOH"/>
    <property type="match status" value="1"/>
</dbReference>
<dbReference type="InterPro" id="IPR003661">
    <property type="entry name" value="HisK_dim/P_dom"/>
</dbReference>
<feature type="transmembrane region" description="Helical" evidence="11">
    <location>
        <begin position="141"/>
        <end position="163"/>
    </location>
</feature>
<dbReference type="InterPro" id="IPR005467">
    <property type="entry name" value="His_kinase_dom"/>
</dbReference>
<keyword evidence="10 11" id="KW-0472">Membrane</keyword>
<reference evidence="13 14" key="1">
    <citation type="journal article" date="2019" name="Int. J. Syst. Evol. Microbiol.">
        <title>The Global Catalogue of Microorganisms (GCM) 10K type strain sequencing project: providing services to taxonomists for standard genome sequencing and annotation.</title>
        <authorList>
            <consortium name="The Broad Institute Genomics Platform"/>
            <consortium name="The Broad Institute Genome Sequencing Center for Infectious Disease"/>
            <person name="Wu L."/>
            <person name="Ma J."/>
        </authorList>
    </citation>
    <scope>NUCLEOTIDE SEQUENCE [LARGE SCALE GENOMIC DNA]</scope>
    <source>
        <strain evidence="13 14">JCM 3272</strain>
    </source>
</reference>
<dbReference type="InterPro" id="IPR036890">
    <property type="entry name" value="HATPase_C_sf"/>
</dbReference>
<keyword evidence="5" id="KW-0808">Transferase</keyword>
<keyword evidence="6 11" id="KW-0812">Transmembrane</keyword>
<comment type="caution">
    <text evidence="13">The sequence shown here is derived from an EMBL/GenBank/DDBJ whole genome shotgun (WGS) entry which is preliminary data.</text>
</comment>
<evidence type="ECO:0000313" key="13">
    <source>
        <dbReference type="EMBL" id="GAA2358060.1"/>
    </source>
</evidence>
<evidence type="ECO:0000256" key="2">
    <source>
        <dbReference type="ARBA" id="ARBA00004236"/>
    </source>
</evidence>
<dbReference type="PRINTS" id="PR00344">
    <property type="entry name" value="BCTRLSENSOR"/>
</dbReference>
<comment type="catalytic activity">
    <reaction evidence="1">
        <text>ATP + protein L-histidine = ADP + protein N-phospho-L-histidine.</text>
        <dbReference type="EC" id="2.7.13.3"/>
    </reaction>
</comment>
<evidence type="ECO:0000256" key="7">
    <source>
        <dbReference type="ARBA" id="ARBA00022777"/>
    </source>
</evidence>
<keyword evidence="14" id="KW-1185">Reference proteome</keyword>
<evidence type="ECO:0000259" key="12">
    <source>
        <dbReference type="PROSITE" id="PS50109"/>
    </source>
</evidence>
<dbReference type="InterPro" id="IPR003594">
    <property type="entry name" value="HATPase_dom"/>
</dbReference>
<dbReference type="EMBL" id="BAAARV010000043">
    <property type="protein sequence ID" value="GAA2358060.1"/>
    <property type="molecule type" value="Genomic_DNA"/>
</dbReference>
<dbReference type="Gene3D" id="3.30.565.10">
    <property type="entry name" value="Histidine kinase-like ATPase, C-terminal domain"/>
    <property type="match status" value="1"/>
</dbReference>
<accession>A0ABN3GQ09</accession>
<evidence type="ECO:0000256" key="3">
    <source>
        <dbReference type="ARBA" id="ARBA00012438"/>
    </source>
</evidence>
<evidence type="ECO:0000313" key="14">
    <source>
        <dbReference type="Proteomes" id="UP001501444"/>
    </source>
</evidence>
<evidence type="ECO:0000256" key="6">
    <source>
        <dbReference type="ARBA" id="ARBA00022692"/>
    </source>
</evidence>
<keyword evidence="8 11" id="KW-1133">Transmembrane helix</keyword>
<dbReference type="Gene3D" id="1.10.287.130">
    <property type="match status" value="1"/>
</dbReference>
<dbReference type="CDD" id="cd00082">
    <property type="entry name" value="HisKA"/>
    <property type="match status" value="1"/>
</dbReference>
<feature type="domain" description="Histidine kinase" evidence="12">
    <location>
        <begin position="184"/>
        <end position="402"/>
    </location>
</feature>
<comment type="subcellular location">
    <subcellularLocation>
        <location evidence="2">Cell membrane</location>
    </subcellularLocation>
</comment>
<dbReference type="Pfam" id="PF02518">
    <property type="entry name" value="HATPase_c"/>
    <property type="match status" value="1"/>
</dbReference>
<evidence type="ECO:0000256" key="8">
    <source>
        <dbReference type="ARBA" id="ARBA00022989"/>
    </source>
</evidence>
<dbReference type="EC" id="2.7.13.3" evidence="3"/>
<dbReference type="InterPro" id="IPR050428">
    <property type="entry name" value="TCS_sensor_his_kinase"/>
</dbReference>
<protein>
    <recommendedName>
        <fullName evidence="3">histidine kinase</fullName>
        <ecNumber evidence="3">2.7.13.3</ecNumber>
    </recommendedName>
</protein>
<dbReference type="InterPro" id="IPR004358">
    <property type="entry name" value="Sig_transdc_His_kin-like_C"/>
</dbReference>
<evidence type="ECO:0000256" key="1">
    <source>
        <dbReference type="ARBA" id="ARBA00000085"/>
    </source>
</evidence>
<dbReference type="SMART" id="SM00387">
    <property type="entry name" value="HATPase_c"/>
    <property type="match status" value="1"/>
</dbReference>
<dbReference type="PANTHER" id="PTHR45436:SF5">
    <property type="entry name" value="SENSOR HISTIDINE KINASE TRCS"/>
    <property type="match status" value="1"/>
</dbReference>
<keyword evidence="9" id="KW-0902">Two-component regulatory system</keyword>
<evidence type="ECO:0000256" key="9">
    <source>
        <dbReference type="ARBA" id="ARBA00023012"/>
    </source>
</evidence>
<gene>
    <name evidence="13" type="ORF">GCM10010170_051540</name>
</gene>
<dbReference type="RefSeq" id="WP_344615068.1">
    <property type="nucleotide sequence ID" value="NZ_BAAARV010000043.1"/>
</dbReference>
<dbReference type="Proteomes" id="UP001501444">
    <property type="component" value="Unassembled WGS sequence"/>
</dbReference>
<dbReference type="PROSITE" id="PS50109">
    <property type="entry name" value="HIS_KIN"/>
    <property type="match status" value="1"/>
</dbReference>
<organism evidence="13 14">
    <name type="scientific">Dactylosporangium salmoneum</name>
    <dbReference type="NCBI Taxonomy" id="53361"/>
    <lineage>
        <taxon>Bacteria</taxon>
        <taxon>Bacillati</taxon>
        <taxon>Actinomycetota</taxon>
        <taxon>Actinomycetes</taxon>
        <taxon>Micromonosporales</taxon>
        <taxon>Micromonosporaceae</taxon>
        <taxon>Dactylosporangium</taxon>
    </lineage>
</organism>